<dbReference type="RefSeq" id="WP_167267105.1">
    <property type="nucleotide sequence ID" value="NZ_JAASQJ010000001.1"/>
</dbReference>
<protein>
    <submittedName>
        <fullName evidence="1">Uncharacterized protein</fullName>
    </submittedName>
</protein>
<dbReference type="Proteomes" id="UP001179181">
    <property type="component" value="Unassembled WGS sequence"/>
</dbReference>
<evidence type="ECO:0000313" key="2">
    <source>
        <dbReference type="Proteomes" id="UP001179181"/>
    </source>
</evidence>
<gene>
    <name evidence="1" type="ORF">FHS68_000609</name>
</gene>
<dbReference type="InterPro" id="IPR011044">
    <property type="entry name" value="Quino_amine_DH_bsu"/>
</dbReference>
<reference evidence="1 2" key="1">
    <citation type="submission" date="2020-03" db="EMBL/GenBank/DDBJ databases">
        <title>Genomic Encyclopedia of Type Strains, Phase IV (KMG-IV): sequencing the most valuable type-strain genomes for metagenomic binning, comparative biology and taxonomic classification.</title>
        <authorList>
            <person name="Goeker M."/>
        </authorList>
    </citation>
    <scope>NUCLEOTIDE SEQUENCE [LARGE SCALE GENOMIC DNA]</scope>
    <source>
        <strain evidence="1 2">DSM 102865</strain>
    </source>
</reference>
<sequence>MNRTDYFVAFESLTDKETLTANLYYSGFEKAHDTYNAISAASDGKIYYVLSSDNHEVGGQMYVYDPENDSIRFLGDLTEICGEKDSKTIPQGKSHVRFYERDGKLYFSTHVGYYQSIDGMERLPETPPEGYGLYPGGHFLSYDLKTGQFEDLAKIQNGEGVVSMTMDRDRGQLYGITWPHGNFVHYDVDQKALRILGPISHGGEAGAPGQDFRSLCRSLFVDARNGKVYFSVAEGDIFCYDPETIAIRKLENVDLRLDYFGKYDPTRPGSMSYNWRKIFWHPTENVAYGVHGNSGYLFRFDPKSERIEIVERITSGPSKRSGMFDQFSYGYLGFQLGPDQETIYYLTGGPVYQDGKRVKGETQIAKGAAKGLENLHLITYNLPSQTYMDHGPIFYENGARPTYVNSIAVGADGSVYTLGRLEHDEKIIQGLIKIPNPFK</sequence>
<keyword evidence="2" id="KW-1185">Reference proteome</keyword>
<dbReference type="EMBL" id="JAASQJ010000001">
    <property type="protein sequence ID" value="NIJ51453.1"/>
    <property type="molecule type" value="Genomic_DNA"/>
</dbReference>
<accession>A0ABX0UEM7</accession>
<evidence type="ECO:0000313" key="1">
    <source>
        <dbReference type="EMBL" id="NIJ51453.1"/>
    </source>
</evidence>
<organism evidence="1 2">
    <name type="scientific">Dyadobacter arcticus</name>
    <dbReference type="NCBI Taxonomy" id="1078754"/>
    <lineage>
        <taxon>Bacteria</taxon>
        <taxon>Pseudomonadati</taxon>
        <taxon>Bacteroidota</taxon>
        <taxon>Cytophagia</taxon>
        <taxon>Cytophagales</taxon>
        <taxon>Spirosomataceae</taxon>
        <taxon>Dyadobacter</taxon>
    </lineage>
</organism>
<proteinExistence type="predicted"/>
<comment type="caution">
    <text evidence="1">The sequence shown here is derived from an EMBL/GenBank/DDBJ whole genome shotgun (WGS) entry which is preliminary data.</text>
</comment>
<name>A0ABX0UEM7_9BACT</name>
<dbReference type="SUPFAM" id="SSF50969">
    <property type="entry name" value="YVTN repeat-like/Quinoprotein amine dehydrogenase"/>
    <property type="match status" value="2"/>
</dbReference>